<comment type="caution">
    <text evidence="2">The sequence shown here is derived from an EMBL/GenBank/DDBJ whole genome shotgun (WGS) entry which is preliminary data.</text>
</comment>
<sequence>MTVLLLPQLERENSENHFQGNNTSIGRQESSNELRKSPNFSFVFPKLYRARIFASNSPYNAGRSVSLSDRWTHFSYPRAANLTYISVRVNNPNRLSPAVVQPPVDNSPR</sequence>
<reference evidence="2" key="1">
    <citation type="submission" date="2020-08" db="EMBL/GenBank/DDBJ databases">
        <title>Multicomponent nature underlies the extraordinary mechanical properties of spider dragline silk.</title>
        <authorList>
            <person name="Kono N."/>
            <person name="Nakamura H."/>
            <person name="Mori M."/>
            <person name="Yoshida Y."/>
            <person name="Ohtoshi R."/>
            <person name="Malay A.D."/>
            <person name="Moran D.A.P."/>
            <person name="Tomita M."/>
            <person name="Numata K."/>
            <person name="Arakawa K."/>
        </authorList>
    </citation>
    <scope>NUCLEOTIDE SEQUENCE</scope>
</reference>
<keyword evidence="3" id="KW-1185">Reference proteome</keyword>
<dbReference type="AlphaFoldDB" id="A0A8X6T5E5"/>
<name>A0A8X6T5E5_NEPPI</name>
<dbReference type="EMBL" id="BMAW01050993">
    <property type="protein sequence ID" value="GFS77978.1"/>
    <property type="molecule type" value="Genomic_DNA"/>
</dbReference>
<feature type="region of interest" description="Disordered" evidence="1">
    <location>
        <begin position="11"/>
        <end position="32"/>
    </location>
</feature>
<feature type="compositionally biased region" description="Polar residues" evidence="1">
    <location>
        <begin position="16"/>
        <end position="29"/>
    </location>
</feature>
<evidence type="ECO:0000256" key="1">
    <source>
        <dbReference type="SAM" id="MobiDB-lite"/>
    </source>
</evidence>
<evidence type="ECO:0000313" key="3">
    <source>
        <dbReference type="Proteomes" id="UP000887013"/>
    </source>
</evidence>
<gene>
    <name evidence="2" type="ORF">NPIL_70291</name>
</gene>
<proteinExistence type="predicted"/>
<dbReference type="Proteomes" id="UP000887013">
    <property type="component" value="Unassembled WGS sequence"/>
</dbReference>
<accession>A0A8X6T5E5</accession>
<organism evidence="2 3">
    <name type="scientific">Nephila pilipes</name>
    <name type="common">Giant wood spider</name>
    <name type="synonym">Nephila maculata</name>
    <dbReference type="NCBI Taxonomy" id="299642"/>
    <lineage>
        <taxon>Eukaryota</taxon>
        <taxon>Metazoa</taxon>
        <taxon>Ecdysozoa</taxon>
        <taxon>Arthropoda</taxon>
        <taxon>Chelicerata</taxon>
        <taxon>Arachnida</taxon>
        <taxon>Araneae</taxon>
        <taxon>Araneomorphae</taxon>
        <taxon>Entelegynae</taxon>
        <taxon>Araneoidea</taxon>
        <taxon>Nephilidae</taxon>
        <taxon>Nephila</taxon>
    </lineage>
</organism>
<evidence type="ECO:0000313" key="2">
    <source>
        <dbReference type="EMBL" id="GFS77978.1"/>
    </source>
</evidence>
<protein>
    <submittedName>
        <fullName evidence="2">Uncharacterized protein</fullName>
    </submittedName>
</protein>